<dbReference type="FunFam" id="3.30.360.10:FF:000005">
    <property type="entry name" value="Homoserine dehydrogenase"/>
    <property type="match status" value="1"/>
</dbReference>
<evidence type="ECO:0000256" key="4">
    <source>
        <dbReference type="PIRNR" id="PIRNR036497"/>
    </source>
</evidence>
<dbReference type="AlphaFoldDB" id="A0A523B714"/>
<dbReference type="PANTHER" id="PTHR43331:SF1">
    <property type="entry name" value="HOMOSERINE DEHYDROGENASE"/>
    <property type="match status" value="1"/>
</dbReference>
<dbReference type="Proteomes" id="UP000315399">
    <property type="component" value="Unassembled WGS sequence"/>
</dbReference>
<keyword evidence="3 4" id="KW-0560">Oxidoreductase</keyword>
<dbReference type="EC" id="1.1.1.3" evidence="2 4"/>
<keyword evidence="4 6" id="KW-0521">NADP</keyword>
<evidence type="ECO:0000313" key="9">
    <source>
        <dbReference type="Proteomes" id="UP000315399"/>
    </source>
</evidence>
<feature type="binding site" evidence="6">
    <location>
        <position position="228"/>
    </location>
    <ligand>
        <name>L-homoserine</name>
        <dbReference type="ChEBI" id="CHEBI:57476"/>
    </ligand>
</feature>
<feature type="binding site" evidence="6">
    <location>
        <begin position="26"/>
        <end position="31"/>
    </location>
    <ligand>
        <name>NADP(+)</name>
        <dbReference type="ChEBI" id="CHEBI:58349"/>
    </ligand>
</feature>
<evidence type="ECO:0000256" key="3">
    <source>
        <dbReference type="ARBA" id="ARBA00023002"/>
    </source>
</evidence>
<evidence type="ECO:0000256" key="2">
    <source>
        <dbReference type="ARBA" id="ARBA00013213"/>
    </source>
</evidence>
<dbReference type="NCBIfam" id="NF004912">
    <property type="entry name" value="PRK06270.1"/>
    <property type="match status" value="1"/>
</dbReference>
<dbReference type="NCBIfam" id="NF004976">
    <property type="entry name" value="PRK06349.1"/>
    <property type="match status" value="1"/>
</dbReference>
<feature type="domain" description="Homoserine dehydrogenase catalytic" evidence="7">
    <location>
        <begin position="176"/>
        <end position="353"/>
    </location>
</feature>
<dbReference type="UniPathway" id="UPA00051">
    <property type="reaction ID" value="UER00465"/>
</dbReference>
<gene>
    <name evidence="8" type="ORF">DSO08_06570</name>
</gene>
<dbReference type="PANTHER" id="PTHR43331">
    <property type="entry name" value="HOMOSERINE DEHYDROGENASE"/>
    <property type="match status" value="1"/>
</dbReference>
<keyword evidence="4" id="KW-0791">Threonine biosynthesis</keyword>
<evidence type="ECO:0000259" key="7">
    <source>
        <dbReference type="Pfam" id="PF00742"/>
    </source>
</evidence>
<dbReference type="EMBL" id="QNVH01000106">
    <property type="protein sequence ID" value="TDA36677.1"/>
    <property type="molecule type" value="Genomic_DNA"/>
</dbReference>
<proteinExistence type="inferred from homology"/>
<dbReference type="PROSITE" id="PS01042">
    <property type="entry name" value="HOMOSER_DHGENASE"/>
    <property type="match status" value="1"/>
</dbReference>
<dbReference type="UniPathway" id="UPA00050">
    <property type="reaction ID" value="UER00063"/>
</dbReference>
<dbReference type="Pfam" id="PF00742">
    <property type="entry name" value="Homoserine_dh"/>
    <property type="match status" value="1"/>
</dbReference>
<organism evidence="8 9">
    <name type="scientific">Thermoproteota archaeon</name>
    <dbReference type="NCBI Taxonomy" id="2056631"/>
    <lineage>
        <taxon>Archaea</taxon>
        <taxon>Thermoproteota</taxon>
    </lineage>
</organism>
<comment type="similarity">
    <text evidence="1 4">Belongs to the homoserine dehydrogenase family.</text>
</comment>
<dbReference type="SUPFAM" id="SSF51735">
    <property type="entry name" value="NAD(P)-binding Rossmann-fold domains"/>
    <property type="match status" value="1"/>
</dbReference>
<protein>
    <recommendedName>
        <fullName evidence="2 4">Homoserine dehydrogenase</fullName>
        <shortName evidence="4">HDH</shortName>
        <ecNumber evidence="2 4">1.1.1.3</ecNumber>
    </recommendedName>
</protein>
<evidence type="ECO:0000256" key="5">
    <source>
        <dbReference type="PIRSR" id="PIRSR036497-1"/>
    </source>
</evidence>
<feature type="active site" description="Proton donor" evidence="5">
    <location>
        <position position="243"/>
    </location>
</feature>
<dbReference type="GO" id="GO:0009086">
    <property type="term" value="P:methionine biosynthetic process"/>
    <property type="evidence" value="ECO:0007669"/>
    <property type="project" value="UniProtKB-KW"/>
</dbReference>
<comment type="catalytic activity">
    <reaction evidence="4">
        <text>L-homoserine + NADP(+) = L-aspartate 4-semialdehyde + NADPH + H(+)</text>
        <dbReference type="Rhea" id="RHEA:15761"/>
        <dbReference type="ChEBI" id="CHEBI:15378"/>
        <dbReference type="ChEBI" id="CHEBI:57476"/>
        <dbReference type="ChEBI" id="CHEBI:57783"/>
        <dbReference type="ChEBI" id="CHEBI:58349"/>
        <dbReference type="ChEBI" id="CHEBI:537519"/>
        <dbReference type="EC" id="1.1.1.3"/>
    </reaction>
</comment>
<dbReference type="InterPro" id="IPR001342">
    <property type="entry name" value="HDH_cat"/>
</dbReference>
<evidence type="ECO:0000313" key="8">
    <source>
        <dbReference type="EMBL" id="TDA36677.1"/>
    </source>
</evidence>
<feature type="binding site" evidence="6">
    <location>
        <position position="144"/>
    </location>
    <ligand>
        <name>NADPH</name>
        <dbReference type="ChEBI" id="CHEBI:57783"/>
    </ligand>
</feature>
<dbReference type="GO" id="GO:0009088">
    <property type="term" value="P:threonine biosynthetic process"/>
    <property type="evidence" value="ECO:0007669"/>
    <property type="project" value="UniProtKB-UniPathway"/>
</dbReference>
<accession>A0A523B714</accession>
<dbReference type="GO" id="GO:0004412">
    <property type="term" value="F:homoserine dehydrogenase activity"/>
    <property type="evidence" value="ECO:0007669"/>
    <property type="project" value="UniProtKB-EC"/>
</dbReference>
<keyword evidence="4" id="KW-0486">Methionine biosynthesis</keyword>
<reference evidence="8 9" key="1">
    <citation type="journal article" date="2019" name="Nat. Microbiol.">
        <title>Expanding anaerobic alkane metabolism in the domain of Archaea.</title>
        <authorList>
            <person name="Wang Y."/>
            <person name="Wegener G."/>
            <person name="Hou J."/>
            <person name="Wang F."/>
            <person name="Xiao X."/>
        </authorList>
    </citation>
    <scope>NUCLEOTIDE SEQUENCE [LARGE SCALE GENOMIC DNA]</scope>
    <source>
        <strain evidence="8">WYZ-LMO10</strain>
    </source>
</reference>
<evidence type="ECO:0000256" key="1">
    <source>
        <dbReference type="ARBA" id="ARBA00006753"/>
    </source>
</evidence>
<keyword evidence="4" id="KW-0028">Amino-acid biosynthesis</keyword>
<dbReference type="Gene3D" id="3.40.50.720">
    <property type="entry name" value="NAD(P)-binding Rossmann-like Domain"/>
    <property type="match status" value="1"/>
</dbReference>
<name>A0A523B714_9CREN</name>
<dbReference type="InterPro" id="IPR019811">
    <property type="entry name" value="HDH_CS"/>
</dbReference>
<dbReference type="PIRSF" id="PIRSF036497">
    <property type="entry name" value="HDH_short"/>
    <property type="match status" value="1"/>
</dbReference>
<evidence type="ECO:0000256" key="6">
    <source>
        <dbReference type="PIRSR" id="PIRSR036497-2"/>
    </source>
</evidence>
<dbReference type="InterPro" id="IPR036291">
    <property type="entry name" value="NAD(P)-bd_dom_sf"/>
</dbReference>
<dbReference type="SUPFAM" id="SSF55347">
    <property type="entry name" value="Glyceraldehyde-3-phosphate dehydrogenase-like, C-terminal domain"/>
    <property type="match status" value="1"/>
</dbReference>
<dbReference type="InterPro" id="IPR022697">
    <property type="entry name" value="HDH_short"/>
</dbReference>
<dbReference type="Gene3D" id="3.30.360.10">
    <property type="entry name" value="Dihydrodipicolinate Reductase, domain 2"/>
    <property type="match status" value="1"/>
</dbReference>
<comment type="caution">
    <text evidence="8">The sequence shown here is derived from an EMBL/GenBank/DDBJ whole genome shotgun (WGS) entry which is preliminary data.</text>
</comment>
<sequence>MGEIYDHSSTQQKGASKVRFDLAFVGFGTVGRGLAELLIEKRSLLERVYGVEWRVVAISDIKLGSVVDDRGIDLSEALRLADSGRNLGSLPSQRKGLSPIEVIKESPSNTIIEVTWTNIIDGEPGYTHLKTALSLGKNVATTNKGPIALYYRELMDLARSKGAHLRFKGTVLSGTPAFNLFEGPLSGCSVISMKGILNGTTNFILTEMEKGSDYAAALKEAQRLGYAEADPTMDVEGMDAAAKLAILANVLLGSNIKPGDVKRKGITSVSPLDIQDAKRKGERIKLIGRAEKEGERILAEVSPTPLPVSDPLANVMGVTNAITFKTDCLGDVTVMGPGAGRRATGYALLSDLISIARNKHGL</sequence>